<evidence type="ECO:0000313" key="3">
    <source>
        <dbReference type="Proteomes" id="UP001396898"/>
    </source>
</evidence>
<feature type="region of interest" description="Disordered" evidence="1">
    <location>
        <begin position="162"/>
        <end position="195"/>
    </location>
</feature>
<comment type="caution">
    <text evidence="2">The sequence shown here is derived from an EMBL/GenBank/DDBJ whole genome shotgun (WGS) entry which is preliminary data.</text>
</comment>
<gene>
    <name evidence="2" type="ORF">PG991_013570</name>
</gene>
<evidence type="ECO:0000313" key="2">
    <source>
        <dbReference type="EMBL" id="KAK8001348.1"/>
    </source>
</evidence>
<feature type="compositionally biased region" description="Basic and acidic residues" evidence="1">
    <location>
        <begin position="172"/>
        <end position="184"/>
    </location>
</feature>
<dbReference type="Proteomes" id="UP001396898">
    <property type="component" value="Unassembled WGS sequence"/>
</dbReference>
<feature type="region of interest" description="Disordered" evidence="1">
    <location>
        <begin position="1"/>
        <end position="56"/>
    </location>
</feature>
<accession>A0ABR1R6K7</accession>
<dbReference type="EMBL" id="JAQQWI010000018">
    <property type="protein sequence ID" value="KAK8001348.1"/>
    <property type="molecule type" value="Genomic_DNA"/>
</dbReference>
<name>A0ABR1R6K7_9PEZI</name>
<evidence type="ECO:0000256" key="1">
    <source>
        <dbReference type="SAM" id="MobiDB-lite"/>
    </source>
</evidence>
<organism evidence="2 3">
    <name type="scientific">Apiospora marii</name>
    <dbReference type="NCBI Taxonomy" id="335849"/>
    <lineage>
        <taxon>Eukaryota</taxon>
        <taxon>Fungi</taxon>
        <taxon>Dikarya</taxon>
        <taxon>Ascomycota</taxon>
        <taxon>Pezizomycotina</taxon>
        <taxon>Sordariomycetes</taxon>
        <taxon>Xylariomycetidae</taxon>
        <taxon>Amphisphaeriales</taxon>
        <taxon>Apiosporaceae</taxon>
        <taxon>Apiospora</taxon>
    </lineage>
</organism>
<feature type="compositionally biased region" description="Basic residues" evidence="1">
    <location>
        <begin position="1"/>
        <end position="21"/>
    </location>
</feature>
<sequence>MAGFNKKKNNKKGAKGQKKNGNKKDEIKDDVPVSAATNTTTLADAPAPAAEQHKQRQYLTAAEFAADREELTQELQKILNSLAEQKAWPDSVLAALHSPELHELFAQHVALLRDEAKVFEGMEECGDGGDASYLNAVLLTSLAERALMEHAALKRRVRRYNYVHPPPPPPPKEGEQHGEGRELSEEATAFLSKHRSTQAELQVQLAAKLESAQLNLDATKRHVSGYRAQKELEKAQSK</sequence>
<keyword evidence="3" id="KW-1185">Reference proteome</keyword>
<feature type="compositionally biased region" description="Basic and acidic residues" evidence="1">
    <location>
        <begin position="22"/>
        <end position="31"/>
    </location>
</feature>
<protein>
    <submittedName>
        <fullName evidence="2">Uncharacterized protein</fullName>
    </submittedName>
</protein>
<reference evidence="2 3" key="1">
    <citation type="submission" date="2023-01" db="EMBL/GenBank/DDBJ databases">
        <title>Analysis of 21 Apiospora genomes using comparative genomics revels a genus with tremendous synthesis potential of carbohydrate active enzymes and secondary metabolites.</title>
        <authorList>
            <person name="Sorensen T."/>
        </authorList>
    </citation>
    <scope>NUCLEOTIDE SEQUENCE [LARGE SCALE GENOMIC DNA]</scope>
    <source>
        <strain evidence="2 3">CBS 20057</strain>
    </source>
</reference>
<feature type="compositionally biased region" description="Low complexity" evidence="1">
    <location>
        <begin position="35"/>
        <end position="50"/>
    </location>
</feature>
<proteinExistence type="predicted"/>